<protein>
    <submittedName>
        <fullName evidence="2">Uncharacterized protein</fullName>
    </submittedName>
</protein>
<name>I1QWP9_ORYGL</name>
<accession>I1QWP9</accession>
<evidence type="ECO:0000313" key="3">
    <source>
        <dbReference type="Proteomes" id="UP000007306"/>
    </source>
</evidence>
<reference evidence="2" key="1">
    <citation type="submission" date="2015-06" db="UniProtKB">
        <authorList>
            <consortium name="EnsemblPlants"/>
        </authorList>
    </citation>
    <scope>IDENTIFICATION</scope>
</reference>
<reference evidence="3" key="2">
    <citation type="submission" date="2018-04" db="EMBL/GenBank/DDBJ databases">
        <title>OglaRS2 (Oryza glaberrima Reference Sequence Version 2).</title>
        <authorList>
            <person name="Zhang J."/>
            <person name="Kudrna D."/>
            <person name="Lee S."/>
            <person name="Talag J."/>
            <person name="Rajasekar S."/>
            <person name="Wing R.A."/>
        </authorList>
    </citation>
    <scope>NUCLEOTIDE SEQUENCE [LARGE SCALE GENOMIC DNA]</scope>
    <source>
        <strain evidence="3">cv. IRGC 96717</strain>
    </source>
</reference>
<feature type="compositionally biased region" description="Basic and acidic residues" evidence="1">
    <location>
        <begin position="86"/>
        <end position="117"/>
    </location>
</feature>
<dbReference type="EnsemblPlants" id="ORGLA10G0163200.1">
    <property type="protein sequence ID" value="ORGLA10G0163200.1"/>
    <property type="gene ID" value="ORGLA10G0163200"/>
</dbReference>
<dbReference type="Proteomes" id="UP000007306">
    <property type="component" value="Unassembled WGS sequence"/>
</dbReference>
<feature type="compositionally biased region" description="Basic and acidic residues" evidence="1">
    <location>
        <begin position="126"/>
        <end position="159"/>
    </location>
</feature>
<feature type="compositionally biased region" description="Basic and acidic residues" evidence="1">
    <location>
        <begin position="54"/>
        <end position="75"/>
    </location>
</feature>
<feature type="region of interest" description="Disordered" evidence="1">
    <location>
        <begin position="1"/>
        <end position="165"/>
    </location>
</feature>
<dbReference type="HOGENOM" id="CLU_1615115_0_0_1"/>
<organism evidence="2 3">
    <name type="scientific">Oryza glaberrima</name>
    <name type="common">African rice</name>
    <dbReference type="NCBI Taxonomy" id="4538"/>
    <lineage>
        <taxon>Eukaryota</taxon>
        <taxon>Viridiplantae</taxon>
        <taxon>Streptophyta</taxon>
        <taxon>Embryophyta</taxon>
        <taxon>Tracheophyta</taxon>
        <taxon>Spermatophyta</taxon>
        <taxon>Magnoliopsida</taxon>
        <taxon>Liliopsida</taxon>
        <taxon>Poales</taxon>
        <taxon>Poaceae</taxon>
        <taxon>BOP clade</taxon>
        <taxon>Oryzoideae</taxon>
        <taxon>Oryzeae</taxon>
        <taxon>Oryzinae</taxon>
        <taxon>Oryza</taxon>
    </lineage>
</organism>
<keyword evidence="3" id="KW-1185">Reference proteome</keyword>
<sequence>TERLRESVTNLSNAFEEAAATAHPEQPQIGDANGEDPERRESPHQATPPPRGTGDLRDHLNGRREARRTRDNENRSRRHVSSWCHNNEDRGDRSNEDRDRDNRYDRHDHNDRERRVPGDTGQGRRYNNDDDGDRRRDNSGRRRQDSRDPGRHPRNRTPEPSDPSS</sequence>
<dbReference type="AlphaFoldDB" id="I1QWP9"/>
<dbReference type="Gramene" id="ORGLA10G0163200.1">
    <property type="protein sequence ID" value="ORGLA10G0163200.1"/>
    <property type="gene ID" value="ORGLA10G0163200"/>
</dbReference>
<proteinExistence type="predicted"/>
<evidence type="ECO:0000313" key="2">
    <source>
        <dbReference type="EnsemblPlants" id="ORGLA10G0163200.1"/>
    </source>
</evidence>
<evidence type="ECO:0000256" key="1">
    <source>
        <dbReference type="SAM" id="MobiDB-lite"/>
    </source>
</evidence>